<gene>
    <name evidence="2" type="ORF">ACCI51_02700</name>
</gene>
<comment type="caution">
    <text evidence="2">The sequence shown here is derived from an EMBL/GenBank/DDBJ whole genome shotgun (WGS) entry which is preliminary data.</text>
</comment>
<dbReference type="InterPro" id="IPR050816">
    <property type="entry name" value="Flavin-dep_Halogenase_NPB"/>
</dbReference>
<evidence type="ECO:0000259" key="1">
    <source>
        <dbReference type="Pfam" id="PF01494"/>
    </source>
</evidence>
<evidence type="ECO:0000313" key="2">
    <source>
        <dbReference type="EMBL" id="MFA0789438.1"/>
    </source>
</evidence>
<name>A0ABV4NK50_9GAMM</name>
<dbReference type="SUPFAM" id="SSF51905">
    <property type="entry name" value="FAD/NAD(P)-binding domain"/>
    <property type="match status" value="1"/>
</dbReference>
<proteinExistence type="predicted"/>
<dbReference type="RefSeq" id="WP_371842504.1">
    <property type="nucleotide sequence ID" value="NZ_JBGMEL010000002.1"/>
</dbReference>
<dbReference type="PANTHER" id="PTHR43747:SF1">
    <property type="entry name" value="SLR1998 PROTEIN"/>
    <property type="match status" value="1"/>
</dbReference>
<dbReference type="Proteomes" id="UP001569414">
    <property type="component" value="Unassembled WGS sequence"/>
</dbReference>
<keyword evidence="2" id="KW-0560">Oxidoreductase</keyword>
<dbReference type="EMBL" id="JBGMEL010000002">
    <property type="protein sequence ID" value="MFA0789438.1"/>
    <property type="molecule type" value="Genomic_DNA"/>
</dbReference>
<feature type="domain" description="FAD-binding" evidence="1">
    <location>
        <begin position="6"/>
        <end position="181"/>
    </location>
</feature>
<sequence>MKEVKSDVVIIGAGPAGAVAGALLAKKGWRVSIVEREEFPRFSIGESLLAQCMESLEKADMLEAVKSAGFQFKNGAAFEWDGARTAFDFREKFTPGCGTAFQVPRAKFDKILADEAERQGVKVYYRHSIVSADLSENDVKLIVEHKGENLAFHARFVLDASGFGRVLPRLLDLNRPSEFPLRESVFTHVEDNIVDSNFDRDKILITVHPSERDIWYWLIPFTDGRASIGVVGEKEKIAVWGEEPEQVLKGAIASAPALEKTLCNAKFDTNIQRIRGYSSDVTKLAGPGFALLGNAGEFLDPVFSSGVTIAMKSSELATECLHRQLSGETVDWDKEFVEPLKLGVEVFKTYVKAWYDGRFQDVIFYQTDQKEIKSMICSILAGYAWDKKNPFVAAAERRLNTLVEICTAG</sequence>
<accession>A0ABV4NK50</accession>
<dbReference type="InterPro" id="IPR002938">
    <property type="entry name" value="FAD-bd"/>
</dbReference>
<dbReference type="EC" id="1.-.-.-" evidence="2"/>
<evidence type="ECO:0000313" key="3">
    <source>
        <dbReference type="Proteomes" id="UP001569414"/>
    </source>
</evidence>
<dbReference type="Gene3D" id="3.50.50.60">
    <property type="entry name" value="FAD/NAD(P)-binding domain"/>
    <property type="match status" value="1"/>
</dbReference>
<keyword evidence="3" id="KW-1185">Reference proteome</keyword>
<organism evidence="2 3">
    <name type="scientific">Microbulbifer echini</name>
    <dbReference type="NCBI Taxonomy" id="1529067"/>
    <lineage>
        <taxon>Bacteria</taxon>
        <taxon>Pseudomonadati</taxon>
        <taxon>Pseudomonadota</taxon>
        <taxon>Gammaproteobacteria</taxon>
        <taxon>Cellvibrionales</taxon>
        <taxon>Microbulbiferaceae</taxon>
        <taxon>Microbulbifer</taxon>
    </lineage>
</organism>
<dbReference type="InterPro" id="IPR036188">
    <property type="entry name" value="FAD/NAD-bd_sf"/>
</dbReference>
<dbReference type="GO" id="GO:0016491">
    <property type="term" value="F:oxidoreductase activity"/>
    <property type="evidence" value="ECO:0007669"/>
    <property type="project" value="UniProtKB-KW"/>
</dbReference>
<protein>
    <submittedName>
        <fullName evidence="2">NAD(P)/FAD-dependent oxidoreductase</fullName>
        <ecNumber evidence="2">1.-.-.-</ecNumber>
    </submittedName>
</protein>
<dbReference type="Pfam" id="PF01494">
    <property type="entry name" value="FAD_binding_3"/>
    <property type="match status" value="1"/>
</dbReference>
<dbReference type="PANTHER" id="PTHR43747">
    <property type="entry name" value="FAD-BINDING PROTEIN"/>
    <property type="match status" value="1"/>
</dbReference>
<reference evidence="2 3" key="1">
    <citation type="submission" date="2024-08" db="EMBL/GenBank/DDBJ databases">
        <authorList>
            <person name="Ishaq N."/>
        </authorList>
    </citation>
    <scope>NUCLEOTIDE SEQUENCE [LARGE SCALE GENOMIC DNA]</scope>
    <source>
        <strain evidence="2 3">JCM 30400</strain>
    </source>
</reference>